<name>A0A1H9H1I0_9PROT</name>
<proteinExistence type="predicted"/>
<protein>
    <submittedName>
        <fullName evidence="1">Uncharacterized protein</fullName>
    </submittedName>
</protein>
<dbReference type="Proteomes" id="UP000181998">
    <property type="component" value="Unassembled WGS sequence"/>
</dbReference>
<dbReference type="AlphaFoldDB" id="A0A1H9H1I0"/>
<reference evidence="2" key="1">
    <citation type="submission" date="2016-10" db="EMBL/GenBank/DDBJ databases">
        <authorList>
            <person name="Varghese N."/>
            <person name="Submissions S."/>
        </authorList>
    </citation>
    <scope>NUCLEOTIDE SEQUENCE [LARGE SCALE GENOMIC DNA]</scope>
    <source>
        <strain evidence="2">Nm9</strain>
    </source>
</reference>
<evidence type="ECO:0000313" key="1">
    <source>
        <dbReference type="EMBL" id="SEQ56123.1"/>
    </source>
</evidence>
<organism evidence="1 2">
    <name type="scientific">Nitrosomonas ureae</name>
    <dbReference type="NCBI Taxonomy" id="44577"/>
    <lineage>
        <taxon>Bacteria</taxon>
        <taxon>Pseudomonadati</taxon>
        <taxon>Pseudomonadota</taxon>
        <taxon>Betaproteobacteria</taxon>
        <taxon>Nitrosomonadales</taxon>
        <taxon>Nitrosomonadaceae</taxon>
        <taxon>Nitrosomonas</taxon>
    </lineage>
</organism>
<gene>
    <name evidence="1" type="ORF">SAMN05421510_10848</name>
</gene>
<feature type="non-terminal residue" evidence="1">
    <location>
        <position position="52"/>
    </location>
</feature>
<sequence length="52" mass="5686">MKILISLLWCNNVVDSVVMRYCPESDASDLYSGEERCGVFGVSCGDPTPSLE</sequence>
<dbReference type="EMBL" id="FOFX01000084">
    <property type="protein sequence ID" value="SEQ56123.1"/>
    <property type="molecule type" value="Genomic_DNA"/>
</dbReference>
<accession>A0A1H9H1I0</accession>
<evidence type="ECO:0000313" key="2">
    <source>
        <dbReference type="Proteomes" id="UP000181998"/>
    </source>
</evidence>